<accession>A0A084VPV4</accession>
<organism evidence="1">
    <name type="scientific">Anopheles sinensis</name>
    <name type="common">Mosquito</name>
    <dbReference type="NCBI Taxonomy" id="74873"/>
    <lineage>
        <taxon>Eukaryota</taxon>
        <taxon>Metazoa</taxon>
        <taxon>Ecdysozoa</taxon>
        <taxon>Arthropoda</taxon>
        <taxon>Hexapoda</taxon>
        <taxon>Insecta</taxon>
        <taxon>Pterygota</taxon>
        <taxon>Neoptera</taxon>
        <taxon>Endopterygota</taxon>
        <taxon>Diptera</taxon>
        <taxon>Nematocera</taxon>
        <taxon>Culicoidea</taxon>
        <taxon>Culicidae</taxon>
        <taxon>Anophelinae</taxon>
        <taxon>Anopheles</taxon>
    </lineage>
</organism>
<dbReference type="EMBL" id="ATLV01015039">
    <property type="status" value="NOT_ANNOTATED_CDS"/>
    <property type="molecule type" value="Genomic_DNA"/>
</dbReference>
<gene>
    <name evidence="1" type="ORF">ZHAS_00007387</name>
</gene>
<evidence type="ECO:0000313" key="2">
    <source>
        <dbReference type="EnsemblMetazoa" id="ASIC007387-PA"/>
    </source>
</evidence>
<name>A0A084VPV4_ANOSI</name>
<proteinExistence type="predicted"/>
<keyword evidence="3" id="KW-1185">Reference proteome</keyword>
<evidence type="ECO:0000313" key="1">
    <source>
        <dbReference type="EMBL" id="KFB39998.1"/>
    </source>
</evidence>
<dbReference type="AlphaFoldDB" id="A0A084VPV4"/>
<dbReference type="EnsemblMetazoa" id="ASIC007387-RA">
    <property type="protein sequence ID" value="ASIC007387-PA"/>
    <property type="gene ID" value="ASIC007387"/>
</dbReference>
<evidence type="ECO:0000313" key="3">
    <source>
        <dbReference type="Proteomes" id="UP000030765"/>
    </source>
</evidence>
<reference evidence="1 3" key="1">
    <citation type="journal article" date="2014" name="BMC Genomics">
        <title>Genome sequence of Anopheles sinensis provides insight into genetics basis of mosquito competence for malaria parasites.</title>
        <authorList>
            <person name="Zhou D."/>
            <person name="Zhang D."/>
            <person name="Ding G."/>
            <person name="Shi L."/>
            <person name="Hou Q."/>
            <person name="Ye Y."/>
            <person name="Xu Y."/>
            <person name="Zhou H."/>
            <person name="Xiong C."/>
            <person name="Li S."/>
            <person name="Yu J."/>
            <person name="Hong S."/>
            <person name="Yu X."/>
            <person name="Zou P."/>
            <person name="Chen C."/>
            <person name="Chang X."/>
            <person name="Wang W."/>
            <person name="Lv Y."/>
            <person name="Sun Y."/>
            <person name="Ma L."/>
            <person name="Shen B."/>
            <person name="Zhu C."/>
        </authorList>
    </citation>
    <scope>NUCLEOTIDE SEQUENCE [LARGE SCALE GENOMIC DNA]</scope>
</reference>
<dbReference type="EMBL" id="KE524999">
    <property type="protein sequence ID" value="KFB39998.1"/>
    <property type="molecule type" value="Genomic_DNA"/>
</dbReference>
<dbReference type="VEuPathDB" id="VectorBase:ASIC007387"/>
<dbReference type="Proteomes" id="UP000030765">
    <property type="component" value="Unassembled WGS sequence"/>
</dbReference>
<sequence length="141" mass="16164">MSSLSGRFIAYFPPDVTPICFPIWMRFRIAPHSHASRGFARACRLLPAFTLYRKGLGTTTTTTTATANDPHSFRHALDEQKGNRRVLRKERKRTFFLLASYGTTIPKRQTGQTDIQIEWYSPASNSPRASDRINRKAFDRI</sequence>
<protein>
    <submittedName>
        <fullName evidence="1 2">Uncharacterized protein</fullName>
    </submittedName>
</protein>
<reference evidence="2" key="2">
    <citation type="submission" date="2020-05" db="UniProtKB">
        <authorList>
            <consortium name="EnsemblMetazoa"/>
        </authorList>
    </citation>
    <scope>IDENTIFICATION</scope>
</reference>